<keyword evidence="3" id="KW-1185">Reference proteome</keyword>
<dbReference type="InterPro" id="IPR008993">
    <property type="entry name" value="TIMP-like_OB-fold"/>
</dbReference>
<proteinExistence type="predicted"/>
<comment type="caution">
    <text evidence="2">The sequence shown here is derived from an EMBL/GenBank/DDBJ whole genome shotgun (WGS) entry which is preliminary data.</text>
</comment>
<dbReference type="Gene3D" id="2.40.50.120">
    <property type="match status" value="1"/>
</dbReference>
<accession>A0ABW0HZV4</accession>
<evidence type="ECO:0008006" key="4">
    <source>
        <dbReference type="Google" id="ProtNLM"/>
    </source>
</evidence>
<gene>
    <name evidence="2" type="ORF">ACFPOF_24155</name>
</gene>
<sequence length="186" mass="20190">MKRCLPIVIILLSIVVGLISFPEKKAYACSCAGSSVKEKLERSGAIFVGTVVKRGGTKKSQHGKLRQYTFAVQQAWKGVSGPRISIYSYDGSSSSCGFEFDKGQSYLVYSYEDKDRTLQTNLCSGNVPLAQADQDIQQLGAGTTYTPGEADNGDRKLSPFLLLGGGALLILAAATIVWKWRLANRR</sequence>
<dbReference type="SUPFAM" id="SSF50242">
    <property type="entry name" value="TIMP-like"/>
    <property type="match status" value="1"/>
</dbReference>
<reference evidence="3" key="1">
    <citation type="journal article" date="2019" name="Int. J. Syst. Evol. Microbiol.">
        <title>The Global Catalogue of Microorganisms (GCM) 10K type strain sequencing project: providing services to taxonomists for standard genome sequencing and annotation.</title>
        <authorList>
            <consortium name="The Broad Institute Genomics Platform"/>
            <consortium name="The Broad Institute Genome Sequencing Center for Infectious Disease"/>
            <person name="Wu L."/>
            <person name="Ma J."/>
        </authorList>
    </citation>
    <scope>NUCLEOTIDE SEQUENCE [LARGE SCALE GENOMIC DNA]</scope>
    <source>
        <strain evidence="3">CGMCC 1.18575</strain>
    </source>
</reference>
<keyword evidence="1" id="KW-0472">Membrane</keyword>
<dbReference type="EMBL" id="JBHSMI010000052">
    <property type="protein sequence ID" value="MFC5405845.1"/>
    <property type="molecule type" value="Genomic_DNA"/>
</dbReference>
<keyword evidence="1" id="KW-1133">Transmembrane helix</keyword>
<keyword evidence="1" id="KW-0812">Transmembrane</keyword>
<dbReference type="Proteomes" id="UP001596113">
    <property type="component" value="Unassembled WGS sequence"/>
</dbReference>
<dbReference type="RefSeq" id="WP_378137499.1">
    <property type="nucleotide sequence ID" value="NZ_JBHSMI010000052.1"/>
</dbReference>
<protein>
    <recommendedName>
        <fullName evidence="4">Tissue inhibitor of metalloproteinase</fullName>
    </recommendedName>
</protein>
<evidence type="ECO:0000256" key="1">
    <source>
        <dbReference type="SAM" id="Phobius"/>
    </source>
</evidence>
<evidence type="ECO:0000313" key="2">
    <source>
        <dbReference type="EMBL" id="MFC5405845.1"/>
    </source>
</evidence>
<evidence type="ECO:0000313" key="3">
    <source>
        <dbReference type="Proteomes" id="UP001596113"/>
    </source>
</evidence>
<name>A0ABW0HZV4_9BACL</name>
<feature type="transmembrane region" description="Helical" evidence="1">
    <location>
        <begin position="160"/>
        <end position="180"/>
    </location>
</feature>
<organism evidence="2 3">
    <name type="scientific">Cohnella soli</name>
    <dbReference type="NCBI Taxonomy" id="425005"/>
    <lineage>
        <taxon>Bacteria</taxon>
        <taxon>Bacillati</taxon>
        <taxon>Bacillota</taxon>
        <taxon>Bacilli</taxon>
        <taxon>Bacillales</taxon>
        <taxon>Paenibacillaceae</taxon>
        <taxon>Cohnella</taxon>
    </lineage>
</organism>